<dbReference type="Gene3D" id="3.30.70.270">
    <property type="match status" value="1"/>
</dbReference>
<dbReference type="InterPro" id="IPR029787">
    <property type="entry name" value="Nucleotide_cyclase"/>
</dbReference>
<dbReference type="AlphaFoldDB" id="A0A5L4XJ72"/>
<dbReference type="PANTHER" id="PTHR45138:SF9">
    <property type="entry name" value="DIGUANYLATE CYCLASE DGCM-RELATED"/>
    <property type="match status" value="1"/>
</dbReference>
<dbReference type="InterPro" id="IPR043128">
    <property type="entry name" value="Rev_trsase/Diguanyl_cyclase"/>
</dbReference>
<dbReference type="SUPFAM" id="SSF55073">
    <property type="entry name" value="Nucleotide cyclase"/>
    <property type="match status" value="1"/>
</dbReference>
<evidence type="ECO:0000313" key="5">
    <source>
        <dbReference type="Proteomes" id="UP000535509"/>
    </source>
</evidence>
<dbReference type="GO" id="GO:0005886">
    <property type="term" value="C:plasma membrane"/>
    <property type="evidence" value="ECO:0007669"/>
    <property type="project" value="TreeGrafter"/>
</dbReference>
<dbReference type="OMA" id="ERIDFHQ"/>
<dbReference type="GO" id="GO:1902201">
    <property type="term" value="P:negative regulation of bacterial-type flagellum-dependent cell motility"/>
    <property type="evidence" value="ECO:0007669"/>
    <property type="project" value="TreeGrafter"/>
</dbReference>
<feature type="domain" description="GGDEF" evidence="3">
    <location>
        <begin position="383"/>
        <end position="514"/>
    </location>
</feature>
<dbReference type="EMBL" id="AABTCC010000006">
    <property type="protein sequence ID" value="EAI8858829.1"/>
    <property type="molecule type" value="Genomic_DNA"/>
</dbReference>
<dbReference type="GO" id="GO:0052621">
    <property type="term" value="F:diguanylate cyclase activity"/>
    <property type="evidence" value="ECO:0007669"/>
    <property type="project" value="UniProtKB-EC"/>
</dbReference>
<evidence type="ECO:0000259" key="3">
    <source>
        <dbReference type="PROSITE" id="PS50887"/>
    </source>
</evidence>
<name>A0A5L4XJ72_CAMFE</name>
<sequence>MASIVSEVIKDVILEANSKKIVLTPDNYHMLFCEAARRRGVSVEDCKKLEKYISKLDKMYQDELKKMNVRNLDELFAFISSRLNRINPSDFTKLTQAFTLLTKRILQSISLLHNKQARNLANISVQTIDKKISIENINIIKDKWFNFLSDYNDDYLKKLEQYGIKNSDDLEGIVSKLLNAKFTPSSEDKDYTKLAELMIAALVPSIASSMNDELAAISDEIRAKPELLQSDGMQNDIKKFILKRVDLDKSEVKQKIVILDRILDDINEQIKYFISRVAQNENGISSIKTDLDNIRSNDDYIVVKEKLLHVSNSLEFEIKDFLAKLIEDKKTISNLKARVKELEDMLLQAKEEISSDYLTNVGTKRAFEIELANIEDVYKRYKIDYSICFFDIDHFKIVNDNYGHEAGDTILSTVGKILKKQSRDIDFVGRYGGEEFVVIMPETSKDNAILFAKNILSNISNFKFLYRGEDIDITISCGVASRKDSKSDRDTLERADSHLYEAKNSGRNCVRPSV</sequence>
<dbReference type="PANTHER" id="PTHR45138">
    <property type="entry name" value="REGULATORY COMPONENTS OF SENSORY TRANSDUCTION SYSTEM"/>
    <property type="match status" value="1"/>
</dbReference>
<dbReference type="Proteomes" id="UP000535509">
    <property type="component" value="Unassembled WGS sequence"/>
</dbReference>
<dbReference type="RefSeq" id="WP_011731929.1">
    <property type="nucleotide sequence ID" value="NZ_AACCWR020000016.1"/>
</dbReference>
<dbReference type="EC" id="2.7.7.65" evidence="1"/>
<dbReference type="SMART" id="SM00267">
    <property type="entry name" value="GGDEF"/>
    <property type="match status" value="1"/>
</dbReference>
<dbReference type="NCBIfam" id="TIGR00254">
    <property type="entry name" value="GGDEF"/>
    <property type="match status" value="1"/>
</dbReference>
<accession>A0A5L4XJ72</accession>
<dbReference type="CDD" id="cd01949">
    <property type="entry name" value="GGDEF"/>
    <property type="match status" value="1"/>
</dbReference>
<evidence type="ECO:0000256" key="1">
    <source>
        <dbReference type="ARBA" id="ARBA00012528"/>
    </source>
</evidence>
<gene>
    <name evidence="4" type="ORF">CX802_03070</name>
</gene>
<reference evidence="4 5" key="1">
    <citation type="submission" date="2018-06" db="EMBL/GenBank/DDBJ databases">
        <authorList>
            <consortium name="PulseNet: The National Subtyping Network for Foodborne Disease Surveillance"/>
            <person name="Tarr C.L."/>
            <person name="Trees E."/>
            <person name="Katz L.S."/>
            <person name="Carleton-Romer H.A."/>
            <person name="Stroika S."/>
            <person name="Kucerova Z."/>
            <person name="Roache K.F."/>
            <person name="Sabol A.L."/>
            <person name="Besser J."/>
            <person name="Gerner-Smidt P."/>
        </authorList>
    </citation>
    <scope>NUCLEOTIDE SEQUENCE [LARGE SCALE GENOMIC DNA]</scope>
    <source>
        <strain evidence="4 5">PNUSAC001503</strain>
    </source>
</reference>
<dbReference type="GO" id="GO:0043709">
    <property type="term" value="P:cell adhesion involved in single-species biofilm formation"/>
    <property type="evidence" value="ECO:0007669"/>
    <property type="project" value="TreeGrafter"/>
</dbReference>
<evidence type="ECO:0000313" key="4">
    <source>
        <dbReference type="EMBL" id="EAI8858829.1"/>
    </source>
</evidence>
<comment type="caution">
    <text evidence="4">The sequence shown here is derived from an EMBL/GenBank/DDBJ whole genome shotgun (WGS) entry which is preliminary data.</text>
</comment>
<proteinExistence type="predicted"/>
<dbReference type="InterPro" id="IPR000160">
    <property type="entry name" value="GGDEF_dom"/>
</dbReference>
<evidence type="ECO:0000256" key="2">
    <source>
        <dbReference type="ARBA" id="ARBA00034247"/>
    </source>
</evidence>
<dbReference type="Pfam" id="PF00990">
    <property type="entry name" value="GGDEF"/>
    <property type="match status" value="1"/>
</dbReference>
<dbReference type="PROSITE" id="PS50887">
    <property type="entry name" value="GGDEF"/>
    <property type="match status" value="1"/>
</dbReference>
<dbReference type="GeneID" id="61064573"/>
<keyword evidence="5" id="KW-1185">Reference proteome</keyword>
<organism evidence="4 5">
    <name type="scientific">Campylobacter fetus</name>
    <dbReference type="NCBI Taxonomy" id="196"/>
    <lineage>
        <taxon>Bacteria</taxon>
        <taxon>Pseudomonadati</taxon>
        <taxon>Campylobacterota</taxon>
        <taxon>Epsilonproteobacteria</taxon>
        <taxon>Campylobacterales</taxon>
        <taxon>Campylobacteraceae</taxon>
        <taxon>Campylobacter</taxon>
    </lineage>
</organism>
<dbReference type="FunFam" id="3.30.70.270:FF:000001">
    <property type="entry name" value="Diguanylate cyclase domain protein"/>
    <property type="match status" value="1"/>
</dbReference>
<protein>
    <recommendedName>
        <fullName evidence="1">diguanylate cyclase</fullName>
        <ecNumber evidence="1">2.7.7.65</ecNumber>
    </recommendedName>
</protein>
<dbReference type="InterPro" id="IPR050469">
    <property type="entry name" value="Diguanylate_Cyclase"/>
</dbReference>
<comment type="catalytic activity">
    <reaction evidence="2">
        <text>2 GTP = 3',3'-c-di-GMP + 2 diphosphate</text>
        <dbReference type="Rhea" id="RHEA:24898"/>
        <dbReference type="ChEBI" id="CHEBI:33019"/>
        <dbReference type="ChEBI" id="CHEBI:37565"/>
        <dbReference type="ChEBI" id="CHEBI:58805"/>
        <dbReference type="EC" id="2.7.7.65"/>
    </reaction>
</comment>